<evidence type="ECO:0000313" key="3">
    <source>
        <dbReference type="Proteomes" id="UP000467327"/>
    </source>
</evidence>
<evidence type="ECO:0000313" key="2">
    <source>
        <dbReference type="EMBL" id="BBX08434.1"/>
    </source>
</evidence>
<dbReference type="Proteomes" id="UP000467327">
    <property type="component" value="Chromosome"/>
</dbReference>
<proteinExistence type="predicted"/>
<accession>A0AAD1MDM5</accession>
<dbReference type="KEGG" id="maic:MAIC_32370"/>
<dbReference type="EMBL" id="AP022561">
    <property type="protein sequence ID" value="BBX08434.1"/>
    <property type="molecule type" value="Genomic_DNA"/>
</dbReference>
<evidence type="ECO:0000256" key="1">
    <source>
        <dbReference type="SAM" id="MobiDB-lite"/>
    </source>
</evidence>
<protein>
    <submittedName>
        <fullName evidence="2">Uncharacterized protein</fullName>
    </submittedName>
</protein>
<reference evidence="2 3" key="1">
    <citation type="journal article" date="2019" name="Emerg. Microbes Infect.">
        <title>Comprehensive subspecies identification of 175 nontuberculous mycobacteria species based on 7547 genomic profiles.</title>
        <authorList>
            <person name="Matsumoto Y."/>
            <person name="Kinjo T."/>
            <person name="Motooka D."/>
            <person name="Nabeya D."/>
            <person name="Jung N."/>
            <person name="Uechi K."/>
            <person name="Horii T."/>
            <person name="Iida T."/>
            <person name="Fujita J."/>
            <person name="Nakamura S."/>
        </authorList>
    </citation>
    <scope>NUCLEOTIDE SEQUENCE [LARGE SCALE GENOMIC DNA]</scope>
    <source>
        <strain evidence="2 3">JCM 6376</strain>
    </source>
</reference>
<keyword evidence="3" id="KW-1185">Reference proteome</keyword>
<dbReference type="AlphaFoldDB" id="A0AAD1MDM5"/>
<feature type="region of interest" description="Disordered" evidence="1">
    <location>
        <begin position="84"/>
        <end position="104"/>
    </location>
</feature>
<sequence>MHTCVQRGDGGAARRSGAGPLPQFGEQFLEGLHGLRLFHAGAAAVTAVSGRPLGWHLVRGSRPLFVLCAAAVALAGCSNPIVTTKETSEQTDPPPAATSSARPSNDKLVNAFDFYTRTDDVRSGYYFTSPSGSWRCVIVPRTWAGCQSSSGSGRIGVTGAPDTVTDADGQSMAPNSITVSTQGDPQFASVPTDQFTQPSGAPKTLPFNKILAAAGFRCNVQQQTGISCVSEQSGKGFTFSNTGANWQYTDVP</sequence>
<gene>
    <name evidence="2" type="ORF">MAIC_32370</name>
</gene>
<organism evidence="2 3">
    <name type="scientific">Mycolicibacterium aichiense</name>
    <dbReference type="NCBI Taxonomy" id="1799"/>
    <lineage>
        <taxon>Bacteria</taxon>
        <taxon>Bacillati</taxon>
        <taxon>Actinomycetota</taxon>
        <taxon>Actinomycetes</taxon>
        <taxon>Mycobacteriales</taxon>
        <taxon>Mycobacteriaceae</taxon>
        <taxon>Mycolicibacterium</taxon>
    </lineage>
</organism>
<name>A0AAD1MDM5_9MYCO</name>
<feature type="region of interest" description="Disordered" evidence="1">
    <location>
        <begin position="1"/>
        <end position="20"/>
    </location>
</feature>